<dbReference type="EMBL" id="JAWQEG010007058">
    <property type="protein sequence ID" value="KAK3853193.1"/>
    <property type="molecule type" value="Genomic_DNA"/>
</dbReference>
<evidence type="ECO:0000313" key="2">
    <source>
        <dbReference type="Proteomes" id="UP001286313"/>
    </source>
</evidence>
<dbReference type="AlphaFoldDB" id="A0AAE1BMA6"/>
<protein>
    <submittedName>
        <fullName evidence="1">Uncharacterized protein</fullName>
    </submittedName>
</protein>
<proteinExistence type="predicted"/>
<gene>
    <name evidence="1" type="ORF">Pcinc_040255</name>
</gene>
<dbReference type="Proteomes" id="UP001286313">
    <property type="component" value="Unassembled WGS sequence"/>
</dbReference>
<sequence length="104" mass="11374">MKREPINLNSRGDGVVGWCEGVGIGDVGDEDICGGGRGCCGWLVVVLVMRTFVVEVEDVVVLVMRTFVVEVEDVVVLAEVMLVMTFVGKVEVVVRHEEQVHVFV</sequence>
<name>A0AAE1BMA6_PETCI</name>
<accession>A0AAE1BMA6</accession>
<organism evidence="1 2">
    <name type="scientific">Petrolisthes cinctipes</name>
    <name type="common">Flat porcelain crab</name>
    <dbReference type="NCBI Taxonomy" id="88211"/>
    <lineage>
        <taxon>Eukaryota</taxon>
        <taxon>Metazoa</taxon>
        <taxon>Ecdysozoa</taxon>
        <taxon>Arthropoda</taxon>
        <taxon>Crustacea</taxon>
        <taxon>Multicrustacea</taxon>
        <taxon>Malacostraca</taxon>
        <taxon>Eumalacostraca</taxon>
        <taxon>Eucarida</taxon>
        <taxon>Decapoda</taxon>
        <taxon>Pleocyemata</taxon>
        <taxon>Anomura</taxon>
        <taxon>Galatheoidea</taxon>
        <taxon>Porcellanidae</taxon>
        <taxon>Petrolisthes</taxon>
    </lineage>
</organism>
<reference evidence="1" key="1">
    <citation type="submission" date="2023-10" db="EMBL/GenBank/DDBJ databases">
        <title>Genome assemblies of two species of porcelain crab, Petrolisthes cinctipes and Petrolisthes manimaculis (Anomura: Porcellanidae).</title>
        <authorList>
            <person name="Angst P."/>
        </authorList>
    </citation>
    <scope>NUCLEOTIDE SEQUENCE</scope>
    <source>
        <strain evidence="1">PB745_01</strain>
        <tissue evidence="1">Gill</tissue>
    </source>
</reference>
<comment type="caution">
    <text evidence="1">The sequence shown here is derived from an EMBL/GenBank/DDBJ whole genome shotgun (WGS) entry which is preliminary data.</text>
</comment>
<keyword evidence="2" id="KW-1185">Reference proteome</keyword>
<evidence type="ECO:0000313" key="1">
    <source>
        <dbReference type="EMBL" id="KAK3853193.1"/>
    </source>
</evidence>